<dbReference type="GO" id="GO:0043565">
    <property type="term" value="F:sequence-specific DNA binding"/>
    <property type="evidence" value="ECO:0007669"/>
    <property type="project" value="InterPro"/>
</dbReference>
<keyword evidence="1" id="KW-0805">Transcription regulation</keyword>
<keyword evidence="3" id="KW-0804">Transcription</keyword>
<accession>A0A4Q7PGG0</accession>
<dbReference type="SMART" id="SM00342">
    <property type="entry name" value="HTH_ARAC"/>
    <property type="match status" value="1"/>
</dbReference>
<dbReference type="Gene3D" id="1.10.10.60">
    <property type="entry name" value="Homeodomain-like"/>
    <property type="match status" value="2"/>
</dbReference>
<dbReference type="SUPFAM" id="SSF46689">
    <property type="entry name" value="Homeodomain-like"/>
    <property type="match status" value="1"/>
</dbReference>
<keyword evidence="4" id="KW-1133">Transmembrane helix</keyword>
<evidence type="ECO:0000256" key="1">
    <source>
        <dbReference type="ARBA" id="ARBA00023015"/>
    </source>
</evidence>
<evidence type="ECO:0000259" key="5">
    <source>
        <dbReference type="PROSITE" id="PS01124"/>
    </source>
</evidence>
<dbReference type="PROSITE" id="PS01124">
    <property type="entry name" value="HTH_ARAC_FAMILY_2"/>
    <property type="match status" value="1"/>
</dbReference>
<dbReference type="InterPro" id="IPR011990">
    <property type="entry name" value="TPR-like_helical_dom_sf"/>
</dbReference>
<dbReference type="EMBL" id="SGXE01000001">
    <property type="protein sequence ID" value="RZS99455.1"/>
    <property type="molecule type" value="Genomic_DNA"/>
</dbReference>
<dbReference type="SUPFAM" id="SSF48452">
    <property type="entry name" value="TPR-like"/>
    <property type="match status" value="1"/>
</dbReference>
<proteinExistence type="predicted"/>
<dbReference type="InterPro" id="IPR009057">
    <property type="entry name" value="Homeodomain-like_sf"/>
</dbReference>
<evidence type="ECO:0000313" key="7">
    <source>
        <dbReference type="Proteomes" id="UP000292262"/>
    </source>
</evidence>
<keyword evidence="4" id="KW-0472">Membrane</keyword>
<reference evidence="6 7" key="1">
    <citation type="submission" date="2019-02" db="EMBL/GenBank/DDBJ databases">
        <title>Genomic Encyclopedia of Type Strains, Phase IV (KMG-IV): sequencing the most valuable type-strain genomes for metagenomic binning, comparative biology and taxonomic classification.</title>
        <authorList>
            <person name="Goeker M."/>
        </authorList>
    </citation>
    <scope>NUCLEOTIDE SEQUENCE [LARGE SCALE GENOMIC DNA]</scope>
    <source>
        <strain evidence="6 7">DSM 17196</strain>
    </source>
</reference>
<evidence type="ECO:0000256" key="2">
    <source>
        <dbReference type="ARBA" id="ARBA00023125"/>
    </source>
</evidence>
<evidence type="ECO:0000256" key="3">
    <source>
        <dbReference type="ARBA" id="ARBA00023163"/>
    </source>
</evidence>
<dbReference type="PANTHER" id="PTHR43280">
    <property type="entry name" value="ARAC-FAMILY TRANSCRIPTIONAL REGULATOR"/>
    <property type="match status" value="1"/>
</dbReference>
<organism evidence="6 7">
    <name type="scientific">Aquimarina brevivitae</name>
    <dbReference type="NCBI Taxonomy" id="323412"/>
    <lineage>
        <taxon>Bacteria</taxon>
        <taxon>Pseudomonadati</taxon>
        <taxon>Bacteroidota</taxon>
        <taxon>Flavobacteriia</taxon>
        <taxon>Flavobacteriales</taxon>
        <taxon>Flavobacteriaceae</taxon>
        <taxon>Aquimarina</taxon>
    </lineage>
</organism>
<feature type="domain" description="HTH araC/xylS-type" evidence="5">
    <location>
        <begin position="427"/>
        <end position="535"/>
    </location>
</feature>
<dbReference type="Proteomes" id="UP000292262">
    <property type="component" value="Unassembled WGS sequence"/>
</dbReference>
<evidence type="ECO:0000256" key="4">
    <source>
        <dbReference type="SAM" id="Phobius"/>
    </source>
</evidence>
<dbReference type="Pfam" id="PF12833">
    <property type="entry name" value="HTH_18"/>
    <property type="match status" value="1"/>
</dbReference>
<protein>
    <submittedName>
        <fullName evidence="6">AraC-like DNA-binding protein</fullName>
    </submittedName>
</protein>
<sequence>MLASANSLAMSTQMDKNSKAAITEETDIEKRKRLANQYIQSIKSKQDTIALADAYLFLSEAFSHSTKAVSYADSIIQLTKHLKDNPTYPAEGYLQKGIQLYYTANYDSALKNYLLADAYYKNEKNELKQLIIKHYIGLLKNNTNERDEALLIFKENIKFFDSEENRRQHKRQYLKSLYALATAYVFSKELDSAVYFSKTGINESLQQTDRYLYPHFLFAYGGALFWQKHYKASIDSFAKGLSLIPNKKISVCMVYINISTAYDSLGNQSKTFEYLHKVDSIYHEEPQVVLQAEEAYQTLLKKYQQSGNTKKQLEIINKLLAVERVIKKRPKNLSRKIVEHYETPRLLEEKERLISVLKKENDRSMTYIAISGTMGVALFLLFIRYYQRDKRNKRRFEELMQTTNTGTTQNTINPDQSVLDISETVVKDVLHKLRKFEQDKGFLDPGLTAVQLAAHLDTNSKYLTKIIKYHKKQSFIYYINNLRIDTIVVQLKENPKLRNYTLKALAEEAGFNSTDVFSKYFNKRTGISPSYFIKQLRTAKKIS</sequence>
<feature type="transmembrane region" description="Helical" evidence="4">
    <location>
        <begin position="365"/>
        <end position="386"/>
    </location>
</feature>
<dbReference type="InterPro" id="IPR018060">
    <property type="entry name" value="HTH_AraC"/>
</dbReference>
<dbReference type="GO" id="GO:0003700">
    <property type="term" value="F:DNA-binding transcription factor activity"/>
    <property type="evidence" value="ECO:0007669"/>
    <property type="project" value="InterPro"/>
</dbReference>
<comment type="caution">
    <text evidence="6">The sequence shown here is derived from an EMBL/GenBank/DDBJ whole genome shotgun (WGS) entry which is preliminary data.</text>
</comment>
<keyword evidence="7" id="KW-1185">Reference proteome</keyword>
<evidence type="ECO:0000313" key="6">
    <source>
        <dbReference type="EMBL" id="RZS99455.1"/>
    </source>
</evidence>
<keyword evidence="2 6" id="KW-0238">DNA-binding</keyword>
<keyword evidence="4" id="KW-0812">Transmembrane</keyword>
<gene>
    <name evidence="6" type="ORF">EV197_0665</name>
</gene>
<dbReference type="Gene3D" id="1.25.40.10">
    <property type="entry name" value="Tetratricopeptide repeat domain"/>
    <property type="match status" value="2"/>
</dbReference>
<name>A0A4Q7PGG0_9FLAO</name>
<dbReference type="AlphaFoldDB" id="A0A4Q7PGG0"/>
<dbReference type="PANTHER" id="PTHR43280:SF2">
    <property type="entry name" value="HTH-TYPE TRANSCRIPTIONAL REGULATOR EXSA"/>
    <property type="match status" value="1"/>
</dbReference>